<feature type="domain" description="PilY1 beta-propeller" evidence="7">
    <location>
        <begin position="491"/>
        <end position="828"/>
    </location>
</feature>
<keyword evidence="5" id="KW-0106">Calcium</keyword>
<evidence type="ECO:0000259" key="7">
    <source>
        <dbReference type="Pfam" id="PF05567"/>
    </source>
</evidence>
<evidence type="ECO:0000256" key="1">
    <source>
        <dbReference type="ARBA" id="ARBA00004561"/>
    </source>
</evidence>
<evidence type="ECO:0000313" key="8">
    <source>
        <dbReference type="EMBL" id="QKJ66203.1"/>
    </source>
</evidence>
<dbReference type="Pfam" id="PF05567">
    <property type="entry name" value="T4P_PilY1"/>
    <property type="match status" value="1"/>
</dbReference>
<keyword evidence="3" id="KW-1029">Fimbrium biogenesis</keyword>
<evidence type="ECO:0000256" key="6">
    <source>
        <dbReference type="ARBA" id="ARBA00023263"/>
    </source>
</evidence>
<gene>
    <name evidence="8" type="ORF">HQN60_05455</name>
</gene>
<comment type="subcellular location">
    <subcellularLocation>
        <location evidence="1">Fimbrium</location>
    </subcellularLocation>
</comment>
<name>A0A6M8SM76_9NEIS</name>
<organism evidence="8 9">
    <name type="scientific">Deefgea piscis</name>
    <dbReference type="NCBI Taxonomy" id="2739061"/>
    <lineage>
        <taxon>Bacteria</taxon>
        <taxon>Pseudomonadati</taxon>
        <taxon>Pseudomonadota</taxon>
        <taxon>Betaproteobacteria</taxon>
        <taxon>Neisseriales</taxon>
        <taxon>Chitinibacteraceae</taxon>
        <taxon>Deefgea</taxon>
    </lineage>
</organism>
<dbReference type="InterPro" id="IPR036465">
    <property type="entry name" value="vWFA_dom_sf"/>
</dbReference>
<dbReference type="InterPro" id="IPR011047">
    <property type="entry name" value="Quinoprotein_ADH-like_sf"/>
</dbReference>
<dbReference type="GO" id="GO:0046872">
    <property type="term" value="F:metal ion binding"/>
    <property type="evidence" value="ECO:0007669"/>
    <property type="project" value="UniProtKB-KW"/>
</dbReference>
<sequence length="1072" mass="113733">MNNSFKVKPIYIWLTLALALQDLTFAGGYYPALPPTLSTSVTPNVMLMIDNSGSMVQDQNNDWIAKRSSCDSAGEIWTGCLVNNTDGYRTWIDSDSSNPNTKMNIAKRVAKNLVNNNSTLRWGVASFRVNNPDGIGGSERSAGSKIVTTIGSSTSNVINGIDSLVGRTATPLGEALLEITQYYQGKASLNGLGSYTSPIQYRCQKNFTIVITDGDASDDNVFPSINYTSINSSNAAVSKTFNVCSTASGTDCPATLEGATDTNPTFGDTSNRPRALRDVAKYANDLDMRVSTTGAPLNDLDGKSFDDEKFKKQSMQTYTVGFKVLNNVLPAAASVGGGKYYNADNEAQLTTALTSAVNDIVASTSNAGGVATQADFLTSGNKVFQPVFNPNGWYGELRCFNLDATGNFNPATSQCSPAKAIIPSEASRKIYSSKVASGVTTSFDFNVAGLASMTTAQLNALGTAASDRTNVLNFIRGSTVGGFRTRSNGLLGDIIDSQPVVISKPAGTTTDSSYGAFQTSNANRNMVFIGANDGMLHAFSVATMSELMAYIPSSVYGNLKALTATDYGQSGGTPHEYHVNGSLRQADVKIGSNWKTILVGGLGQGGKGFFAVDATSESTLNSNSSIKWEWTDVSTNTMGYAFGTPIIYNVRTSDSAVVPAVILTNGYENKWVKGASPQLANSSSLYIVNADTGTLLKQIDVPGGAGLSSPAGVDAGQDGVLDYVYAGDINGKLWRFDLTDASPSNFKVISTPIYDAGTSKPIVMRPAVMAVNSTSGEPIGSLVMFGTGKLLTDSDRSDTSQQTFYAVLDKMEDSPSTITESNLQKQEILTTQTLSGSSTIRAGNYRKISSNSIDLQSSSNTKLGWYIDFPVSSERLVTSPMIFEDKLLFGTGIPLATEKCLPGGKGWIMGVNPLTGSVTKNINKKTPQTYSFIDINYDGKSTASDKISFSGGAEYMSGYEKDGIPTELTYVSTENKLVTPADASNTTGSPGNIIAQREANSMAVYTGNPKTTLVNGKRVPAIKIFKPIPRPASTGKGSLYTGTIGNDTVEKTGLLTKSTGVKVETTLWREIK</sequence>
<dbReference type="Proteomes" id="UP000504844">
    <property type="component" value="Chromosome"/>
</dbReference>
<dbReference type="SUPFAM" id="SSF53300">
    <property type="entry name" value="vWA-like"/>
    <property type="match status" value="1"/>
</dbReference>
<reference evidence="8 9" key="1">
    <citation type="submission" date="2020-05" db="EMBL/GenBank/DDBJ databases">
        <title>Complete genome sequence of Deefgea sp. D17.</title>
        <authorList>
            <person name="Bae J.-W."/>
            <person name="Han J.E."/>
        </authorList>
    </citation>
    <scope>NUCLEOTIDE SEQUENCE [LARGE SCALE GENOMIC DNA]</scope>
    <source>
        <strain evidence="8 9">D17</strain>
    </source>
</reference>
<protein>
    <recommendedName>
        <fullName evidence="7">PilY1 beta-propeller domain-containing protein</fullName>
    </recommendedName>
</protein>
<keyword evidence="9" id="KW-1185">Reference proteome</keyword>
<dbReference type="SUPFAM" id="SSF50998">
    <property type="entry name" value="Quinoprotein alcohol dehydrogenase-like"/>
    <property type="match status" value="1"/>
</dbReference>
<keyword evidence="4" id="KW-0479">Metal-binding</keyword>
<keyword evidence="6" id="KW-0281">Fimbrium</keyword>
<comment type="similarity">
    <text evidence="2">Belongs to the PilY1 family.</text>
</comment>
<dbReference type="Gene3D" id="3.40.50.410">
    <property type="entry name" value="von Willebrand factor, type A domain"/>
    <property type="match status" value="1"/>
</dbReference>
<dbReference type="AlphaFoldDB" id="A0A6M8SM76"/>
<proteinExistence type="inferred from homology"/>
<evidence type="ECO:0000313" key="9">
    <source>
        <dbReference type="Proteomes" id="UP000504844"/>
    </source>
</evidence>
<dbReference type="KEGG" id="dee:HQN60_05455"/>
<evidence type="ECO:0000256" key="5">
    <source>
        <dbReference type="ARBA" id="ARBA00022837"/>
    </source>
</evidence>
<accession>A0A6M8SM76</accession>
<dbReference type="GO" id="GO:0009289">
    <property type="term" value="C:pilus"/>
    <property type="evidence" value="ECO:0007669"/>
    <property type="project" value="UniProtKB-SubCell"/>
</dbReference>
<evidence type="ECO:0000256" key="4">
    <source>
        <dbReference type="ARBA" id="ARBA00022723"/>
    </source>
</evidence>
<dbReference type="RefSeq" id="WP_173532707.1">
    <property type="nucleotide sequence ID" value="NZ_CP054143.1"/>
</dbReference>
<dbReference type="EMBL" id="CP054143">
    <property type="protein sequence ID" value="QKJ66203.1"/>
    <property type="molecule type" value="Genomic_DNA"/>
</dbReference>
<evidence type="ECO:0000256" key="2">
    <source>
        <dbReference type="ARBA" id="ARBA00008387"/>
    </source>
</evidence>
<dbReference type="InterPro" id="IPR008707">
    <property type="entry name" value="B-propeller_PilY1"/>
</dbReference>
<evidence type="ECO:0000256" key="3">
    <source>
        <dbReference type="ARBA" id="ARBA00022558"/>
    </source>
</evidence>